<dbReference type="RefSeq" id="WP_098004829.1">
    <property type="nucleotide sequence ID" value="NZ_AP022563.1"/>
</dbReference>
<keyword evidence="4" id="KW-0560">Oxidoreductase</keyword>
<gene>
    <name evidence="6" type="ORF">MDUV_04090</name>
</gene>
<evidence type="ECO:0000256" key="2">
    <source>
        <dbReference type="ARBA" id="ARBA00006484"/>
    </source>
</evidence>
<dbReference type="FunFam" id="3.40.50.720:FF:000301">
    <property type="entry name" value="Hydroxysteroid dehydrogenase like 2"/>
    <property type="match status" value="1"/>
</dbReference>
<dbReference type="GO" id="GO:0016491">
    <property type="term" value="F:oxidoreductase activity"/>
    <property type="evidence" value="ECO:0007669"/>
    <property type="project" value="UniProtKB-KW"/>
</dbReference>
<dbReference type="PANTHER" id="PTHR42808:SF3">
    <property type="entry name" value="HYDROXYSTEROID DEHYDROGENASE-LIKE PROTEIN 2"/>
    <property type="match status" value="1"/>
</dbReference>
<dbReference type="PRINTS" id="PR00081">
    <property type="entry name" value="GDHRDH"/>
</dbReference>
<protein>
    <submittedName>
        <fullName evidence="6">Short chain dehydrogenase</fullName>
    </submittedName>
</protein>
<evidence type="ECO:0000256" key="5">
    <source>
        <dbReference type="ARBA" id="ARBA00023140"/>
    </source>
</evidence>
<evidence type="ECO:0000313" key="7">
    <source>
        <dbReference type="Proteomes" id="UP000467006"/>
    </source>
</evidence>
<accession>A0A7I7JW73</accession>
<dbReference type="Gene3D" id="3.40.50.720">
    <property type="entry name" value="NAD(P)-binding Rossmann-like Domain"/>
    <property type="match status" value="1"/>
</dbReference>
<proteinExistence type="inferred from homology"/>
<sequence length="287" mass="30082">MSSSPSETTFANRTMIVSGGSRGIGLAIALGAARRGANVVLLAKTAEPHPKLPGTVHTAVAEVEAAGGKGAAVVGDVRKEEDVARAVDTAVERFGGVDIVVNNASAIATEPTETLPVKKFDLMMDINVRGTFLLTKAALPHLRRSSNPHVLTLAPPTNMNPHWLGAHPSYTLSKYGMTLLSLGWAEEFRAERDGAGIGFSCLWPETYIATSAVTNLADGAALAEASRSPEIMGDAATEILSRPAAEVTGKCYIDSQVLAESGVTDLSRYGGGNNPIRDIFVDETVRA</sequence>
<dbReference type="InterPro" id="IPR002347">
    <property type="entry name" value="SDR_fam"/>
</dbReference>
<name>A0A7I7JW73_9MYCO</name>
<dbReference type="InterPro" id="IPR051935">
    <property type="entry name" value="HSDL2"/>
</dbReference>
<dbReference type="Pfam" id="PF00106">
    <property type="entry name" value="adh_short"/>
    <property type="match status" value="1"/>
</dbReference>
<keyword evidence="7" id="KW-1185">Reference proteome</keyword>
<dbReference type="AlphaFoldDB" id="A0A7I7JW73"/>
<organism evidence="6 7">
    <name type="scientific">Mycolicibacterium duvalii</name>
    <dbReference type="NCBI Taxonomy" id="39688"/>
    <lineage>
        <taxon>Bacteria</taxon>
        <taxon>Bacillati</taxon>
        <taxon>Actinomycetota</taxon>
        <taxon>Actinomycetes</taxon>
        <taxon>Mycobacteriales</taxon>
        <taxon>Mycobacteriaceae</taxon>
        <taxon>Mycolicibacterium</taxon>
    </lineage>
</organism>
<keyword evidence="3" id="KW-0521">NADP</keyword>
<dbReference type="NCBIfam" id="NF006133">
    <property type="entry name" value="PRK08278.1"/>
    <property type="match status" value="1"/>
</dbReference>
<reference evidence="6 7" key="1">
    <citation type="journal article" date="2019" name="Emerg. Microbes Infect.">
        <title>Comprehensive subspecies identification of 175 nontuberculous mycobacteria species based on 7547 genomic profiles.</title>
        <authorList>
            <person name="Matsumoto Y."/>
            <person name="Kinjo T."/>
            <person name="Motooka D."/>
            <person name="Nabeya D."/>
            <person name="Jung N."/>
            <person name="Uechi K."/>
            <person name="Horii T."/>
            <person name="Iida T."/>
            <person name="Fujita J."/>
            <person name="Nakamura S."/>
        </authorList>
    </citation>
    <scope>NUCLEOTIDE SEQUENCE [LARGE SCALE GENOMIC DNA]</scope>
    <source>
        <strain evidence="6 7">JCM 6396</strain>
    </source>
</reference>
<keyword evidence="5" id="KW-0576">Peroxisome</keyword>
<comment type="similarity">
    <text evidence="2">Belongs to the short-chain dehydrogenases/reductases (SDR) family.</text>
</comment>
<dbReference type="OrthoDB" id="9810935at2"/>
<comment type="subcellular location">
    <subcellularLocation>
        <location evidence="1">Peroxisome</location>
    </subcellularLocation>
</comment>
<evidence type="ECO:0000313" key="6">
    <source>
        <dbReference type="EMBL" id="BBX15549.1"/>
    </source>
</evidence>
<evidence type="ECO:0000256" key="3">
    <source>
        <dbReference type="ARBA" id="ARBA00022857"/>
    </source>
</evidence>
<dbReference type="InterPro" id="IPR036291">
    <property type="entry name" value="NAD(P)-bd_dom_sf"/>
</dbReference>
<evidence type="ECO:0000256" key="4">
    <source>
        <dbReference type="ARBA" id="ARBA00023002"/>
    </source>
</evidence>
<dbReference type="Proteomes" id="UP000467006">
    <property type="component" value="Chromosome"/>
</dbReference>
<dbReference type="EMBL" id="AP022563">
    <property type="protein sequence ID" value="BBX15549.1"/>
    <property type="molecule type" value="Genomic_DNA"/>
</dbReference>
<dbReference type="PANTHER" id="PTHR42808">
    <property type="entry name" value="HYDROXYSTEROID DEHYDROGENASE-LIKE PROTEIN 2"/>
    <property type="match status" value="1"/>
</dbReference>
<dbReference type="SUPFAM" id="SSF51735">
    <property type="entry name" value="NAD(P)-binding Rossmann-fold domains"/>
    <property type="match status" value="1"/>
</dbReference>
<evidence type="ECO:0000256" key="1">
    <source>
        <dbReference type="ARBA" id="ARBA00004275"/>
    </source>
</evidence>
<dbReference type="KEGG" id="mdu:MDUV_04090"/>